<feature type="domain" description="Glycosyltransferase 2-like" evidence="4">
    <location>
        <begin position="125"/>
        <end position="220"/>
    </location>
</feature>
<comment type="similarity">
    <text evidence="1">Belongs to the glycosyltransferase 2 family.</text>
</comment>
<comment type="caution">
    <text evidence="5">The sequence shown here is derived from an EMBL/GenBank/DDBJ whole genome shotgun (WGS) entry which is preliminary data.</text>
</comment>
<dbReference type="EMBL" id="BARU01034791">
    <property type="protein sequence ID" value="GAH67671.1"/>
    <property type="molecule type" value="Genomic_DNA"/>
</dbReference>
<feature type="non-terminal residue" evidence="5">
    <location>
        <position position="1"/>
    </location>
</feature>
<dbReference type="Pfam" id="PF13641">
    <property type="entry name" value="Glyco_tranf_2_3"/>
    <property type="match status" value="1"/>
</dbReference>
<sequence>VRYDFDKLEMFAEAFSEKNCNNWMEAGFLSGFLLMIKKEVYRELGGFDEQFSPGGFEDNSYCLDARTKGWRAVIAGDTFVHHFGHKTFDLPEMRQFQRGISFENTQKYLDKYRGNGEKLIVIYRIKNCERWIEASLKSSTRFADQVLVLDDGSTDKTAEIVKHFAKVKLLTQHKPFNERRDREYVYNWAKKEGATWIVVCDGDEVFDDRMTKEYANWLMHPKNPTIKAYIFRVVTFWRGRRNIRVDSTFNNLAFNR</sequence>
<gene>
    <name evidence="5" type="ORF">S03H2_54560</name>
</gene>
<dbReference type="Pfam" id="PF00535">
    <property type="entry name" value="Glycos_transf_2"/>
    <property type="match status" value="1"/>
</dbReference>
<evidence type="ECO:0000256" key="1">
    <source>
        <dbReference type="ARBA" id="ARBA00006739"/>
    </source>
</evidence>
<organism evidence="5">
    <name type="scientific">marine sediment metagenome</name>
    <dbReference type="NCBI Taxonomy" id="412755"/>
    <lineage>
        <taxon>unclassified sequences</taxon>
        <taxon>metagenomes</taxon>
        <taxon>ecological metagenomes</taxon>
    </lineage>
</organism>
<dbReference type="AlphaFoldDB" id="X1HBV2"/>
<feature type="non-terminal residue" evidence="5">
    <location>
        <position position="256"/>
    </location>
</feature>
<keyword evidence="2" id="KW-0328">Glycosyltransferase</keyword>
<dbReference type="Gene3D" id="3.90.550.10">
    <property type="entry name" value="Spore Coat Polysaccharide Biosynthesis Protein SpsA, Chain A"/>
    <property type="match status" value="2"/>
</dbReference>
<evidence type="ECO:0000256" key="2">
    <source>
        <dbReference type="ARBA" id="ARBA00022676"/>
    </source>
</evidence>
<accession>X1HBV2</accession>
<dbReference type="PANTHER" id="PTHR43179:SF12">
    <property type="entry name" value="GALACTOFURANOSYLTRANSFERASE GLFT2"/>
    <property type="match status" value="1"/>
</dbReference>
<dbReference type="SUPFAM" id="SSF53448">
    <property type="entry name" value="Nucleotide-diphospho-sugar transferases"/>
    <property type="match status" value="2"/>
</dbReference>
<evidence type="ECO:0000256" key="3">
    <source>
        <dbReference type="ARBA" id="ARBA00022679"/>
    </source>
</evidence>
<proteinExistence type="inferred from homology"/>
<dbReference type="InterPro" id="IPR029044">
    <property type="entry name" value="Nucleotide-diphossugar_trans"/>
</dbReference>
<evidence type="ECO:0000259" key="4">
    <source>
        <dbReference type="Pfam" id="PF00535"/>
    </source>
</evidence>
<dbReference type="PANTHER" id="PTHR43179">
    <property type="entry name" value="RHAMNOSYLTRANSFERASE WBBL"/>
    <property type="match status" value="1"/>
</dbReference>
<dbReference type="GO" id="GO:0016757">
    <property type="term" value="F:glycosyltransferase activity"/>
    <property type="evidence" value="ECO:0007669"/>
    <property type="project" value="UniProtKB-KW"/>
</dbReference>
<protein>
    <recommendedName>
        <fullName evidence="4">Glycosyltransferase 2-like domain-containing protein</fullName>
    </recommendedName>
</protein>
<keyword evidence="3" id="KW-0808">Transferase</keyword>
<name>X1HBV2_9ZZZZ</name>
<evidence type="ECO:0000313" key="5">
    <source>
        <dbReference type="EMBL" id="GAH67671.1"/>
    </source>
</evidence>
<dbReference type="InterPro" id="IPR001173">
    <property type="entry name" value="Glyco_trans_2-like"/>
</dbReference>
<reference evidence="5" key="1">
    <citation type="journal article" date="2014" name="Front. Microbiol.">
        <title>High frequency of phylogenetically diverse reductive dehalogenase-homologous genes in deep subseafloor sedimentary metagenomes.</title>
        <authorList>
            <person name="Kawai M."/>
            <person name="Futagami T."/>
            <person name="Toyoda A."/>
            <person name="Takaki Y."/>
            <person name="Nishi S."/>
            <person name="Hori S."/>
            <person name="Arai W."/>
            <person name="Tsubouchi T."/>
            <person name="Morono Y."/>
            <person name="Uchiyama I."/>
            <person name="Ito T."/>
            <person name="Fujiyama A."/>
            <person name="Inagaki F."/>
            <person name="Takami H."/>
        </authorList>
    </citation>
    <scope>NUCLEOTIDE SEQUENCE</scope>
    <source>
        <strain evidence="5">Expedition CK06-06</strain>
    </source>
</reference>